<comment type="caution">
    <text evidence="1">The sequence shown here is derived from an EMBL/GenBank/DDBJ whole genome shotgun (WGS) entry which is preliminary data.</text>
</comment>
<dbReference type="Proteomes" id="UP000253204">
    <property type="component" value="Unassembled WGS sequence"/>
</dbReference>
<reference evidence="1 2" key="1">
    <citation type="submission" date="2018-07" db="EMBL/GenBank/DDBJ databases">
        <title>Halomonas rutogse sp. nov., isolated from Lake TangqianCo on Tibetan Plateau.</title>
        <authorList>
            <person name="Lu H."/>
            <person name="Xing P."/>
            <person name="Wu Q."/>
        </authorList>
    </citation>
    <scope>NUCLEOTIDE SEQUENCE [LARGE SCALE GENOMIC DNA]</scope>
    <source>
        <strain evidence="1 2">TQ8S</strain>
    </source>
</reference>
<dbReference type="RefSeq" id="WP_114488343.1">
    <property type="nucleotide sequence ID" value="NZ_QPIJ01000065.1"/>
</dbReference>
<keyword evidence="2" id="KW-1185">Reference proteome</keyword>
<protein>
    <submittedName>
        <fullName evidence="1">Uncharacterized protein</fullName>
    </submittedName>
</protein>
<organism evidence="1 2">
    <name type="scientific">Vreelandella rituensis</name>
    <dbReference type="NCBI Taxonomy" id="2282306"/>
    <lineage>
        <taxon>Bacteria</taxon>
        <taxon>Pseudomonadati</taxon>
        <taxon>Pseudomonadota</taxon>
        <taxon>Gammaproteobacteria</taxon>
        <taxon>Oceanospirillales</taxon>
        <taxon>Halomonadaceae</taxon>
        <taxon>Vreelandella</taxon>
    </lineage>
</organism>
<evidence type="ECO:0000313" key="1">
    <source>
        <dbReference type="EMBL" id="RCV86456.1"/>
    </source>
</evidence>
<name>A0A368TQ61_9GAMM</name>
<dbReference type="EMBL" id="QPIJ01000065">
    <property type="protein sequence ID" value="RCV86456.1"/>
    <property type="molecule type" value="Genomic_DNA"/>
</dbReference>
<sequence>MKIIATTHRVRRWTRSDCTGFQVLERVTRVLGMPIWCREIDREDVPSWAFIQRACLGETDWESRLFKDYAHLLA</sequence>
<accession>A0A368TQ61</accession>
<evidence type="ECO:0000313" key="2">
    <source>
        <dbReference type="Proteomes" id="UP000253204"/>
    </source>
</evidence>
<gene>
    <name evidence="1" type="ORF">DU506_18480</name>
</gene>
<proteinExistence type="predicted"/>
<dbReference type="AlphaFoldDB" id="A0A368TQ61"/>